<protein>
    <submittedName>
        <fullName evidence="1">Uncharacterized protein</fullName>
    </submittedName>
</protein>
<gene>
    <name evidence="1" type="ORF">EKN56_15850</name>
</gene>
<dbReference type="KEGG" id="prag:EKN56_15850"/>
<sequence length="102" mass="11882">MHSFKVNIATSDNTKAPCFSALKAKGYEVKITLFILEEKDNARYYMYEAIKKGQLFTADSPEELLGLITMWETRGDVWRITKDEAREYDEIEEQATIYDSTR</sequence>
<accession>A0A411WNK6</accession>
<proteinExistence type="predicted"/>
<dbReference type="Proteomes" id="UP000293154">
    <property type="component" value="Chromosome"/>
</dbReference>
<name>A0A411WNK6_9GAMM</name>
<evidence type="ECO:0000313" key="1">
    <source>
        <dbReference type="EMBL" id="QBH97746.1"/>
    </source>
</evidence>
<dbReference type="RefSeq" id="WP_130592677.1">
    <property type="nucleotide sequence ID" value="NZ_CP034752.1"/>
</dbReference>
<organism evidence="1 2">
    <name type="scientific">Limnobaculum zhutongyuii</name>
    <dbReference type="NCBI Taxonomy" id="2498113"/>
    <lineage>
        <taxon>Bacteria</taxon>
        <taxon>Pseudomonadati</taxon>
        <taxon>Pseudomonadota</taxon>
        <taxon>Gammaproteobacteria</taxon>
        <taxon>Enterobacterales</taxon>
        <taxon>Budviciaceae</taxon>
        <taxon>Limnobaculum</taxon>
    </lineage>
</organism>
<evidence type="ECO:0000313" key="2">
    <source>
        <dbReference type="Proteomes" id="UP000293154"/>
    </source>
</evidence>
<reference evidence="1 2" key="1">
    <citation type="submission" date="2019-03" db="EMBL/GenBank/DDBJ databases">
        <title>Pragia sp. nov. isolated from the gut tract of Carduelis flavirostris.</title>
        <authorList>
            <person name="Ge Y."/>
        </authorList>
    </citation>
    <scope>NUCLEOTIDE SEQUENCE [LARGE SCALE GENOMIC DNA]</scope>
    <source>
        <strain evidence="1 2">CF-458</strain>
    </source>
</reference>
<dbReference type="OrthoDB" id="9155696at2"/>
<dbReference type="EMBL" id="CP034752">
    <property type="protein sequence ID" value="QBH97746.1"/>
    <property type="molecule type" value="Genomic_DNA"/>
</dbReference>
<dbReference type="AlphaFoldDB" id="A0A411WNK6"/>
<keyword evidence="2" id="KW-1185">Reference proteome</keyword>